<dbReference type="SUPFAM" id="SSF53383">
    <property type="entry name" value="PLP-dependent transferases"/>
    <property type="match status" value="1"/>
</dbReference>
<keyword evidence="2 4" id="KW-0378">Hydrolase</keyword>
<dbReference type="InterPro" id="IPR015424">
    <property type="entry name" value="PyrdxlP-dep_Trfase"/>
</dbReference>
<dbReference type="PANTHER" id="PTHR14084">
    <property type="entry name" value="KYNURENINASE"/>
    <property type="match status" value="1"/>
</dbReference>
<feature type="binding site" evidence="4">
    <location>
        <position position="256"/>
    </location>
    <ligand>
        <name>pyridoxal 5'-phosphate</name>
        <dbReference type="ChEBI" id="CHEBI:597326"/>
    </ligand>
</feature>
<dbReference type="InterPro" id="IPR010111">
    <property type="entry name" value="Kynureninase"/>
</dbReference>
<dbReference type="GO" id="GO:0030170">
    <property type="term" value="F:pyridoxal phosphate binding"/>
    <property type="evidence" value="ECO:0007669"/>
    <property type="project" value="UniProtKB-UniRule"/>
</dbReference>
<comment type="function">
    <text evidence="4 6">Catalyzes the cleavage of L-kynurenine (L-Kyn) and L-3-hydroxykynurenine (L-3OHKyn) into anthranilic acid (AA) and 3-hydroxyanthranilic acid (3-OHAA), respectively.</text>
</comment>
<feature type="modified residue" description="N6-(pyridoxal phosphate)lysine" evidence="4">
    <location>
        <position position="227"/>
    </location>
</feature>
<dbReference type="Gene3D" id="3.90.1150.10">
    <property type="entry name" value="Aspartate Aminotransferase, domain 1"/>
    <property type="match status" value="1"/>
</dbReference>
<sequence>MSKSEVIPADIKRLDAEDPLAEKRAEFYLPPSVVYLDGNSLGPMPIAARARARSVVEREWADDLITSWNVNRWIELPTIVGDKIGRLIGADSGKVICGDSTSVNLFKVLAAALSLQPKRFKVLSQRGNFPTDLYMVQGLAALLGESRCQLLTASADDLLDQLDESIAVLLLTQVDFRTGKIHDIRKITELAHEKGIVVIWDLAHSAGVIPLWLDDWQVDFAVGCGYKFLNGGPGAPAFLYVAKRHQGACQQPLSGWMGHRQPFEFSDDYHAHASVKQFLCGTPGVLGMSVLDAALSVFEGVQIQALRKKSLALIQLCRHLVSERPALSELQLLTPEEPEQSGSQLAYAHSEAYAICQALIARGVIADFRAPNILRLGFSPLFLRFEDIYLSVLALDEIVAERQYLSPRFQARQAVT</sequence>
<comment type="pathway">
    <text evidence="4 6">Cofactor biosynthesis; NAD(+) biosynthesis; quinolinate from L-kynurenine: step 2/3.</text>
</comment>
<dbReference type="InterPro" id="IPR015421">
    <property type="entry name" value="PyrdxlP-dep_Trfase_major"/>
</dbReference>
<evidence type="ECO:0000256" key="4">
    <source>
        <dbReference type="HAMAP-Rule" id="MF_01970"/>
    </source>
</evidence>
<comment type="similarity">
    <text evidence="4 6">Belongs to the kynureninase family.</text>
</comment>
<dbReference type="RefSeq" id="WP_183910039.1">
    <property type="nucleotide sequence ID" value="NZ_JACHXZ010000002.1"/>
</dbReference>
<evidence type="ECO:0000313" key="7">
    <source>
        <dbReference type="EMBL" id="MBB3168566.1"/>
    </source>
</evidence>
<organism evidence="7 8">
    <name type="scientific">Simiduia aestuariiviva</name>
    <dbReference type="NCBI Taxonomy" id="1510459"/>
    <lineage>
        <taxon>Bacteria</taxon>
        <taxon>Pseudomonadati</taxon>
        <taxon>Pseudomonadota</taxon>
        <taxon>Gammaproteobacteria</taxon>
        <taxon>Cellvibrionales</taxon>
        <taxon>Cellvibrionaceae</taxon>
        <taxon>Simiduia</taxon>
    </lineage>
</organism>
<feature type="binding site" evidence="4">
    <location>
        <position position="172"/>
    </location>
    <ligand>
        <name>pyridoxal 5'-phosphate</name>
        <dbReference type="ChEBI" id="CHEBI:597326"/>
    </ligand>
</feature>
<dbReference type="GO" id="GO:0030429">
    <property type="term" value="F:kynureninase activity"/>
    <property type="evidence" value="ECO:0007669"/>
    <property type="project" value="UniProtKB-UniRule"/>
</dbReference>
<dbReference type="GO" id="GO:0043420">
    <property type="term" value="P:anthranilate metabolic process"/>
    <property type="evidence" value="ECO:0007669"/>
    <property type="project" value="TreeGrafter"/>
</dbReference>
<keyword evidence="3 4" id="KW-0663">Pyridoxal phosphate</keyword>
<feature type="binding site" evidence="4">
    <location>
        <position position="201"/>
    </location>
    <ligand>
        <name>pyridoxal 5'-phosphate</name>
        <dbReference type="ChEBI" id="CHEBI:597326"/>
    </ligand>
</feature>
<dbReference type="AlphaFoldDB" id="A0A839URR9"/>
<dbReference type="EC" id="3.7.1.3" evidence="4 5"/>
<accession>A0A839URR9</accession>
<feature type="binding site" evidence="4">
    <location>
        <position position="101"/>
    </location>
    <ligand>
        <name>pyridoxal 5'-phosphate</name>
        <dbReference type="ChEBI" id="CHEBI:597326"/>
    </ligand>
</feature>
<comment type="cofactor">
    <cofactor evidence="4 6">
        <name>pyridoxal 5'-phosphate</name>
        <dbReference type="ChEBI" id="CHEBI:597326"/>
    </cofactor>
</comment>
<evidence type="ECO:0000256" key="6">
    <source>
        <dbReference type="PIRNR" id="PIRNR038800"/>
    </source>
</evidence>
<dbReference type="PIRSF" id="PIRSF038800">
    <property type="entry name" value="KYNU"/>
    <property type="match status" value="1"/>
</dbReference>
<comment type="subunit">
    <text evidence="4 6">Homodimer.</text>
</comment>
<proteinExistence type="inferred from homology"/>
<evidence type="ECO:0000256" key="3">
    <source>
        <dbReference type="ARBA" id="ARBA00022898"/>
    </source>
</evidence>
<dbReference type="GO" id="GO:0019441">
    <property type="term" value="P:L-tryptophan catabolic process to kynurenine"/>
    <property type="evidence" value="ECO:0007669"/>
    <property type="project" value="TreeGrafter"/>
</dbReference>
<comment type="caution">
    <text evidence="7">The sequence shown here is derived from an EMBL/GenBank/DDBJ whole genome shotgun (WGS) entry which is preliminary data.</text>
</comment>
<dbReference type="EMBL" id="JACHXZ010000002">
    <property type="protein sequence ID" value="MBB3168566.1"/>
    <property type="molecule type" value="Genomic_DNA"/>
</dbReference>
<dbReference type="GO" id="GO:0005737">
    <property type="term" value="C:cytoplasm"/>
    <property type="evidence" value="ECO:0007669"/>
    <property type="project" value="UniProtKB-UniRule"/>
</dbReference>
<name>A0A839URR9_9GAMM</name>
<dbReference type="UniPathway" id="UPA00253">
    <property type="reaction ID" value="UER00329"/>
</dbReference>
<gene>
    <name evidence="4" type="primary">kynU</name>
    <name evidence="7" type="ORF">FHS30_001750</name>
</gene>
<comment type="catalytic activity">
    <reaction evidence="6">
        <text>3-hydroxy-L-kynurenine + H2O = 3-hydroxyanthranilate + L-alanine + H(+)</text>
        <dbReference type="Rhea" id="RHEA:25143"/>
        <dbReference type="ChEBI" id="CHEBI:15377"/>
        <dbReference type="ChEBI" id="CHEBI:15378"/>
        <dbReference type="ChEBI" id="CHEBI:36559"/>
        <dbReference type="ChEBI" id="CHEBI:57972"/>
        <dbReference type="ChEBI" id="CHEBI:58125"/>
        <dbReference type="EC" id="3.7.1.3"/>
    </reaction>
</comment>
<feature type="binding site" evidence="4">
    <location>
        <position position="204"/>
    </location>
    <ligand>
        <name>pyridoxal 5'-phosphate</name>
        <dbReference type="ChEBI" id="CHEBI:597326"/>
    </ligand>
</feature>
<dbReference type="Pfam" id="PF22580">
    <property type="entry name" value="KYNU_C"/>
    <property type="match status" value="1"/>
</dbReference>
<keyword evidence="8" id="KW-1185">Reference proteome</keyword>
<evidence type="ECO:0000256" key="5">
    <source>
        <dbReference type="NCBIfam" id="TIGR01814"/>
    </source>
</evidence>
<dbReference type="GO" id="GO:0097053">
    <property type="term" value="P:L-kynurenine catabolic process"/>
    <property type="evidence" value="ECO:0007669"/>
    <property type="project" value="UniProtKB-UniRule"/>
</dbReference>
<feature type="binding site" evidence="4">
    <location>
        <position position="226"/>
    </location>
    <ligand>
        <name>pyridoxal 5'-phosphate</name>
        <dbReference type="ChEBI" id="CHEBI:597326"/>
    </ligand>
</feature>
<dbReference type="GO" id="GO:0009435">
    <property type="term" value="P:NAD+ biosynthetic process"/>
    <property type="evidence" value="ECO:0007669"/>
    <property type="project" value="UniProtKB-UniRule"/>
</dbReference>
<dbReference type="PANTHER" id="PTHR14084:SF0">
    <property type="entry name" value="KYNURENINASE"/>
    <property type="match status" value="1"/>
</dbReference>
<feature type="binding site" evidence="4">
    <location>
        <position position="282"/>
    </location>
    <ligand>
        <name>pyridoxal 5'-phosphate</name>
        <dbReference type="ChEBI" id="CHEBI:597326"/>
    </ligand>
</feature>
<dbReference type="Proteomes" id="UP000559987">
    <property type="component" value="Unassembled WGS sequence"/>
</dbReference>
<keyword evidence="1 4" id="KW-0662">Pyridine nucleotide biosynthesis</keyword>
<evidence type="ECO:0000313" key="8">
    <source>
        <dbReference type="Proteomes" id="UP000559987"/>
    </source>
</evidence>
<dbReference type="InterPro" id="IPR015422">
    <property type="entry name" value="PyrdxlP-dep_Trfase_small"/>
</dbReference>
<feature type="binding site" evidence="4">
    <location>
        <begin position="129"/>
        <end position="132"/>
    </location>
    <ligand>
        <name>pyridoxal 5'-phosphate</name>
        <dbReference type="ChEBI" id="CHEBI:597326"/>
    </ligand>
</feature>
<evidence type="ECO:0000256" key="1">
    <source>
        <dbReference type="ARBA" id="ARBA00022642"/>
    </source>
</evidence>
<reference evidence="7 8" key="1">
    <citation type="submission" date="2020-08" db="EMBL/GenBank/DDBJ databases">
        <title>Genomic Encyclopedia of Type Strains, Phase III (KMG-III): the genomes of soil and plant-associated and newly described type strains.</title>
        <authorList>
            <person name="Whitman W."/>
        </authorList>
    </citation>
    <scope>NUCLEOTIDE SEQUENCE [LARGE SCALE GENOMIC DNA]</scope>
    <source>
        <strain evidence="7 8">CECT 8571</strain>
    </source>
</reference>
<feature type="binding site" evidence="4">
    <location>
        <position position="102"/>
    </location>
    <ligand>
        <name>pyridoxal 5'-phosphate</name>
        <dbReference type="ChEBI" id="CHEBI:597326"/>
    </ligand>
</feature>
<comment type="pathway">
    <text evidence="4 6">Amino-acid degradation; L-kynurenine degradation; L-alanine and anthranilate from L-kynurenine: step 1/1.</text>
</comment>
<dbReference type="Gene3D" id="3.40.640.10">
    <property type="entry name" value="Type I PLP-dependent aspartate aminotransferase-like (Major domain)"/>
    <property type="match status" value="1"/>
</dbReference>
<dbReference type="GO" id="GO:0019805">
    <property type="term" value="P:quinolinate biosynthetic process"/>
    <property type="evidence" value="ECO:0007669"/>
    <property type="project" value="UniProtKB-UniRule"/>
</dbReference>
<dbReference type="UniPathway" id="UPA00334">
    <property type="reaction ID" value="UER00455"/>
</dbReference>
<comment type="catalytic activity">
    <reaction evidence="4 6">
        <text>L-kynurenine + H2O = anthranilate + L-alanine + H(+)</text>
        <dbReference type="Rhea" id="RHEA:16813"/>
        <dbReference type="ChEBI" id="CHEBI:15377"/>
        <dbReference type="ChEBI" id="CHEBI:15378"/>
        <dbReference type="ChEBI" id="CHEBI:16567"/>
        <dbReference type="ChEBI" id="CHEBI:57959"/>
        <dbReference type="ChEBI" id="CHEBI:57972"/>
        <dbReference type="EC" id="3.7.1.3"/>
    </reaction>
</comment>
<dbReference type="HAMAP" id="MF_01970">
    <property type="entry name" value="Kynureninase"/>
    <property type="match status" value="1"/>
</dbReference>
<dbReference type="NCBIfam" id="TIGR01814">
    <property type="entry name" value="kynureninase"/>
    <property type="match status" value="1"/>
</dbReference>
<evidence type="ECO:0000256" key="2">
    <source>
        <dbReference type="ARBA" id="ARBA00022801"/>
    </source>
</evidence>
<protein>
    <recommendedName>
        <fullName evidence="4 5">Kynureninase</fullName>
        <ecNumber evidence="4 5">3.7.1.3</ecNumber>
    </recommendedName>
    <alternativeName>
        <fullName evidence="4">L-kynurenine hydrolase</fullName>
    </alternativeName>
</protein>